<evidence type="ECO:0000313" key="1">
    <source>
        <dbReference type="EMBL" id="KAK3234286.1"/>
    </source>
</evidence>
<dbReference type="Proteomes" id="UP001190700">
    <property type="component" value="Unassembled WGS sequence"/>
</dbReference>
<evidence type="ECO:0000313" key="3">
    <source>
        <dbReference type="Proteomes" id="UP001190700"/>
    </source>
</evidence>
<dbReference type="EMBL" id="LGRX02000785">
    <property type="protein sequence ID" value="KAK3287612.1"/>
    <property type="molecule type" value="Genomic_DNA"/>
</dbReference>
<gene>
    <name evidence="2" type="ORF">CYMTET_4888</name>
    <name evidence="1" type="ORF">CYMTET_55455</name>
</gene>
<dbReference type="EMBL" id="LGRX02035520">
    <property type="protein sequence ID" value="KAK3234286.1"/>
    <property type="molecule type" value="Genomic_DNA"/>
</dbReference>
<dbReference type="AlphaFoldDB" id="A0AAE0LJN4"/>
<keyword evidence="3" id="KW-1185">Reference proteome</keyword>
<comment type="caution">
    <text evidence="2">The sequence shown here is derived from an EMBL/GenBank/DDBJ whole genome shotgun (WGS) entry which is preliminary data.</text>
</comment>
<proteinExistence type="predicted"/>
<accession>A0AAE0LJN4</accession>
<protein>
    <submittedName>
        <fullName evidence="2">Uncharacterized protein</fullName>
    </submittedName>
</protein>
<sequence>MAMFARIDAVYAIKLGGIEYIFVKAALLKKPTKAKTEQYNRMNSLVGADSVTSCFFCEDPENPYTIFATKESFMLAEQIASQVV</sequence>
<name>A0AAE0LJN4_9CHLO</name>
<evidence type="ECO:0000313" key="2">
    <source>
        <dbReference type="EMBL" id="KAK3287612.1"/>
    </source>
</evidence>
<reference evidence="2 3" key="1">
    <citation type="journal article" date="2015" name="Genome Biol. Evol.">
        <title>Comparative Genomics of a Bacterivorous Green Alga Reveals Evolutionary Causalities and Consequences of Phago-Mixotrophic Mode of Nutrition.</title>
        <authorList>
            <person name="Burns J.A."/>
            <person name="Paasch A."/>
            <person name="Narechania A."/>
            <person name="Kim E."/>
        </authorList>
    </citation>
    <scope>NUCLEOTIDE SEQUENCE [LARGE SCALE GENOMIC DNA]</scope>
    <source>
        <strain evidence="2">PLY_AMNH</strain>
    </source>
</reference>
<organism evidence="2 3">
    <name type="scientific">Cymbomonas tetramitiformis</name>
    <dbReference type="NCBI Taxonomy" id="36881"/>
    <lineage>
        <taxon>Eukaryota</taxon>
        <taxon>Viridiplantae</taxon>
        <taxon>Chlorophyta</taxon>
        <taxon>Pyramimonadophyceae</taxon>
        <taxon>Pyramimonadales</taxon>
        <taxon>Pyramimonadaceae</taxon>
        <taxon>Cymbomonas</taxon>
    </lineage>
</organism>
<reference evidence="2" key="2">
    <citation type="submission" date="2023-06" db="EMBL/GenBank/DDBJ databases">
        <title>Long-read-based genome assembly of the green algal bacterivore Cymbomonas tetramitiformis.</title>
        <authorList>
            <person name="Gyaltshen Y."/>
            <person name="Rozenberg A."/>
            <person name="Paasch A."/>
            <person name="Burns J.A."/>
            <person name="Warring S."/>
            <person name="Larson R."/>
            <person name="Maurer-Alcala X."/>
            <person name="Dacks J."/>
            <person name="Kim E."/>
        </authorList>
    </citation>
    <scope>NUCLEOTIDE SEQUENCE</scope>
    <source>
        <strain evidence="2">PLY_AMNH</strain>
    </source>
</reference>